<dbReference type="Gene3D" id="2.40.420.20">
    <property type="match status" value="1"/>
</dbReference>
<evidence type="ECO:0000256" key="2">
    <source>
        <dbReference type="SAM" id="Coils"/>
    </source>
</evidence>
<organism evidence="5 6">
    <name type="scientific">Paenibacillus vulneris</name>
    <dbReference type="NCBI Taxonomy" id="1133364"/>
    <lineage>
        <taxon>Bacteria</taxon>
        <taxon>Bacillati</taxon>
        <taxon>Bacillota</taxon>
        <taxon>Bacilli</taxon>
        <taxon>Bacillales</taxon>
        <taxon>Paenibacillaceae</taxon>
        <taxon>Paenibacillus</taxon>
    </lineage>
</organism>
<evidence type="ECO:0000313" key="5">
    <source>
        <dbReference type="EMBL" id="MFD1220648.1"/>
    </source>
</evidence>
<dbReference type="EMBL" id="JBHTLU010000013">
    <property type="protein sequence ID" value="MFD1220648.1"/>
    <property type="molecule type" value="Genomic_DNA"/>
</dbReference>
<dbReference type="Proteomes" id="UP001597180">
    <property type="component" value="Unassembled WGS sequence"/>
</dbReference>
<evidence type="ECO:0000259" key="3">
    <source>
        <dbReference type="Pfam" id="PF25973"/>
    </source>
</evidence>
<dbReference type="Pfam" id="PF25973">
    <property type="entry name" value="BSH_CzcB"/>
    <property type="match status" value="1"/>
</dbReference>
<evidence type="ECO:0000259" key="4">
    <source>
        <dbReference type="Pfam" id="PF25989"/>
    </source>
</evidence>
<dbReference type="NCBIfam" id="TIGR01730">
    <property type="entry name" value="RND_mfp"/>
    <property type="match status" value="1"/>
</dbReference>
<dbReference type="SUPFAM" id="SSF111369">
    <property type="entry name" value="HlyD-like secretion proteins"/>
    <property type="match status" value="1"/>
</dbReference>
<dbReference type="PANTHER" id="PTHR30469">
    <property type="entry name" value="MULTIDRUG RESISTANCE PROTEIN MDTA"/>
    <property type="match status" value="1"/>
</dbReference>
<dbReference type="Gene3D" id="2.40.50.100">
    <property type="match status" value="1"/>
</dbReference>
<keyword evidence="2" id="KW-0175">Coiled coil</keyword>
<accession>A0ABW3UIQ8</accession>
<comment type="caution">
    <text evidence="5">The sequence shown here is derived from an EMBL/GenBank/DDBJ whole genome shotgun (WGS) entry which is preliminary data.</text>
</comment>
<dbReference type="PROSITE" id="PS51257">
    <property type="entry name" value="PROKAR_LIPOPROTEIN"/>
    <property type="match status" value="1"/>
</dbReference>
<feature type="domain" description="YknX-like C-terminal permuted SH3-like" evidence="4">
    <location>
        <begin position="355"/>
        <end position="420"/>
    </location>
</feature>
<dbReference type="InterPro" id="IPR058637">
    <property type="entry name" value="YknX-like_C"/>
</dbReference>
<feature type="coiled-coil region" evidence="2">
    <location>
        <begin position="124"/>
        <end position="173"/>
    </location>
</feature>
<gene>
    <name evidence="5" type="ORF">ACFQ4B_10990</name>
</gene>
<reference evidence="6" key="1">
    <citation type="journal article" date="2019" name="Int. J. Syst. Evol. Microbiol.">
        <title>The Global Catalogue of Microorganisms (GCM) 10K type strain sequencing project: providing services to taxonomists for standard genome sequencing and annotation.</title>
        <authorList>
            <consortium name="The Broad Institute Genomics Platform"/>
            <consortium name="The Broad Institute Genome Sequencing Center for Infectious Disease"/>
            <person name="Wu L."/>
            <person name="Ma J."/>
        </authorList>
    </citation>
    <scope>NUCLEOTIDE SEQUENCE [LARGE SCALE GENOMIC DNA]</scope>
    <source>
        <strain evidence="6">CCUG 53270</strain>
    </source>
</reference>
<dbReference type="Gene3D" id="2.40.30.170">
    <property type="match status" value="1"/>
</dbReference>
<dbReference type="InterPro" id="IPR006143">
    <property type="entry name" value="RND_pump_MFP"/>
</dbReference>
<name>A0ABW3UIQ8_9BACL</name>
<dbReference type="PANTHER" id="PTHR30469:SF33">
    <property type="entry name" value="SLR1207 PROTEIN"/>
    <property type="match status" value="1"/>
</dbReference>
<dbReference type="Pfam" id="PF25989">
    <property type="entry name" value="YknX_C"/>
    <property type="match status" value="1"/>
</dbReference>
<proteinExistence type="inferred from homology"/>
<dbReference type="InterPro" id="IPR058647">
    <property type="entry name" value="BSH_CzcB-like"/>
</dbReference>
<protein>
    <submittedName>
        <fullName evidence="5">Efflux RND transporter periplasmic adaptor subunit</fullName>
    </submittedName>
</protein>
<evidence type="ECO:0000256" key="1">
    <source>
        <dbReference type="ARBA" id="ARBA00009477"/>
    </source>
</evidence>
<comment type="similarity">
    <text evidence="1">Belongs to the membrane fusion protein (MFP) (TC 8.A.1) family.</text>
</comment>
<sequence length="426" mass="47269">MRRKRLGPHRRNVRTICILALSFVIIAGCSETIPISSDGNAAAVQAQGLKSVKVSKVTKQKIGEPMVHAADVQSSVQFDITAKAAGDIEAILKARGDVVQEGDVIVRLNSTEAKFEKEKAAFAVQTIQDAIAKAKERARKEMENQKRELNDSIKKQEQALNDLTRNYNKTKNDYEVGLANKTQVYQMEVQLRNSRTDLEMLKEKLARLEPVDATSELETQLKNAQMAQLQVEQSLTYLEVKSPVSGILTELPFEVGMSISAGTKLGLVQKLDPIKLKAQLSEAEWKYADGKTEMAYYLQGEAPKSKAKISFLSKVASPETKAYEINLDVPNKDMALKPGMKVWLQLTDEKDQIVLGVPTYSVIKDGQDSYVYVLSGDIVEKRPVQLGRLNDTTQEILSGVKEGELVVVTNPGQLKDKERVQYTVAE</sequence>
<evidence type="ECO:0000313" key="6">
    <source>
        <dbReference type="Proteomes" id="UP001597180"/>
    </source>
</evidence>
<keyword evidence="6" id="KW-1185">Reference proteome</keyword>
<dbReference type="RefSeq" id="WP_179136098.1">
    <property type="nucleotide sequence ID" value="NZ_BAABJG010000006.1"/>
</dbReference>
<feature type="domain" description="CzcB-like barrel-sandwich hybrid" evidence="3">
    <location>
        <begin position="79"/>
        <end position="264"/>
    </location>
</feature>